<feature type="transmembrane region" description="Helical" evidence="8">
    <location>
        <begin position="483"/>
        <end position="502"/>
    </location>
</feature>
<dbReference type="GeneID" id="20666163"/>
<evidence type="ECO:0000313" key="9">
    <source>
        <dbReference type="EMBL" id="ETW75748.1"/>
    </source>
</evidence>
<feature type="transmembrane region" description="Helical" evidence="8">
    <location>
        <begin position="447"/>
        <end position="471"/>
    </location>
</feature>
<evidence type="ECO:0000256" key="2">
    <source>
        <dbReference type="ARBA" id="ARBA00008974"/>
    </source>
</evidence>
<evidence type="ECO:0000256" key="7">
    <source>
        <dbReference type="PIRNR" id="PIRNR002744"/>
    </source>
</evidence>
<dbReference type="PANTHER" id="PTHR31806:SF5">
    <property type="entry name" value="PURINE-CYTOSINE PERMEASE FCY21"/>
    <property type="match status" value="1"/>
</dbReference>
<dbReference type="InterPro" id="IPR001248">
    <property type="entry name" value="Pur-cyt_permease"/>
</dbReference>
<dbReference type="GO" id="GO:0005886">
    <property type="term" value="C:plasma membrane"/>
    <property type="evidence" value="ECO:0007669"/>
    <property type="project" value="TreeGrafter"/>
</dbReference>
<dbReference type="InterPro" id="IPR026030">
    <property type="entry name" value="Pur-cyt_permease_Fcy2/21/22"/>
</dbReference>
<keyword evidence="5 8" id="KW-1133">Transmembrane helix</keyword>
<dbReference type="RefSeq" id="XP_009552006.1">
    <property type="nucleotide sequence ID" value="XM_009553711.1"/>
</dbReference>
<evidence type="ECO:0000256" key="4">
    <source>
        <dbReference type="ARBA" id="ARBA00022692"/>
    </source>
</evidence>
<dbReference type="Proteomes" id="UP000030671">
    <property type="component" value="Unassembled WGS sequence"/>
</dbReference>
<dbReference type="PIRSF" id="PIRSF002744">
    <property type="entry name" value="Pur-cyt_permease"/>
    <property type="match status" value="1"/>
</dbReference>
<feature type="transmembrane region" description="Helical" evidence="8">
    <location>
        <begin position="146"/>
        <end position="168"/>
    </location>
</feature>
<evidence type="ECO:0000256" key="1">
    <source>
        <dbReference type="ARBA" id="ARBA00004141"/>
    </source>
</evidence>
<dbReference type="GO" id="GO:0022857">
    <property type="term" value="F:transmembrane transporter activity"/>
    <property type="evidence" value="ECO:0007669"/>
    <property type="project" value="InterPro"/>
</dbReference>
<keyword evidence="10" id="KW-1185">Reference proteome</keyword>
<feature type="transmembrane region" description="Helical" evidence="8">
    <location>
        <begin position="404"/>
        <end position="426"/>
    </location>
</feature>
<comment type="similarity">
    <text evidence="2 7">Belongs to the purine-cytosine permease (2.A.39) family.</text>
</comment>
<dbReference type="Gene3D" id="1.10.4160.10">
    <property type="entry name" value="Hydantoin permease"/>
    <property type="match status" value="1"/>
</dbReference>
<evidence type="ECO:0000313" key="10">
    <source>
        <dbReference type="Proteomes" id="UP000030671"/>
    </source>
</evidence>
<keyword evidence="3 7" id="KW-0813">Transport</keyword>
<feature type="transmembrane region" description="Helical" evidence="8">
    <location>
        <begin position="79"/>
        <end position="104"/>
    </location>
</feature>
<dbReference type="InParanoid" id="W4JQD2"/>
<comment type="subcellular location">
    <subcellularLocation>
        <location evidence="1">Membrane</location>
        <topology evidence="1">Multi-pass membrane protein</topology>
    </subcellularLocation>
</comment>
<feature type="transmembrane region" description="Helical" evidence="8">
    <location>
        <begin position="280"/>
        <end position="304"/>
    </location>
</feature>
<dbReference type="STRING" id="747525.W4JQD2"/>
<evidence type="ECO:0000256" key="3">
    <source>
        <dbReference type="ARBA" id="ARBA00022448"/>
    </source>
</evidence>
<dbReference type="OrthoDB" id="2116389at2759"/>
<accession>W4JQD2</accession>
<keyword evidence="6 7" id="KW-0472">Membrane</keyword>
<dbReference type="HOGENOM" id="CLU_026016_2_0_1"/>
<feature type="transmembrane region" description="Helical" evidence="8">
    <location>
        <begin position="339"/>
        <end position="364"/>
    </location>
</feature>
<evidence type="ECO:0000256" key="8">
    <source>
        <dbReference type="SAM" id="Phobius"/>
    </source>
</evidence>
<feature type="transmembrane region" description="Helical" evidence="8">
    <location>
        <begin position="246"/>
        <end position="268"/>
    </location>
</feature>
<reference evidence="9 10" key="1">
    <citation type="journal article" date="2012" name="New Phytol.">
        <title>Insight into trade-off between wood decay and parasitism from the genome of a fungal forest pathogen.</title>
        <authorList>
            <person name="Olson A."/>
            <person name="Aerts A."/>
            <person name="Asiegbu F."/>
            <person name="Belbahri L."/>
            <person name="Bouzid O."/>
            <person name="Broberg A."/>
            <person name="Canback B."/>
            <person name="Coutinho P.M."/>
            <person name="Cullen D."/>
            <person name="Dalman K."/>
            <person name="Deflorio G."/>
            <person name="van Diepen L.T."/>
            <person name="Dunand C."/>
            <person name="Duplessis S."/>
            <person name="Durling M."/>
            <person name="Gonthier P."/>
            <person name="Grimwood J."/>
            <person name="Fossdal C.G."/>
            <person name="Hansson D."/>
            <person name="Henrissat B."/>
            <person name="Hietala A."/>
            <person name="Himmelstrand K."/>
            <person name="Hoffmeister D."/>
            <person name="Hogberg N."/>
            <person name="James T.Y."/>
            <person name="Karlsson M."/>
            <person name="Kohler A."/>
            <person name="Kues U."/>
            <person name="Lee Y.H."/>
            <person name="Lin Y.C."/>
            <person name="Lind M."/>
            <person name="Lindquist E."/>
            <person name="Lombard V."/>
            <person name="Lucas S."/>
            <person name="Lunden K."/>
            <person name="Morin E."/>
            <person name="Murat C."/>
            <person name="Park J."/>
            <person name="Raffaello T."/>
            <person name="Rouze P."/>
            <person name="Salamov A."/>
            <person name="Schmutz J."/>
            <person name="Solheim H."/>
            <person name="Stahlberg J."/>
            <person name="Velez H."/>
            <person name="de Vries R.P."/>
            <person name="Wiebenga A."/>
            <person name="Woodward S."/>
            <person name="Yakovlev I."/>
            <person name="Garbelotto M."/>
            <person name="Martin F."/>
            <person name="Grigoriev I.V."/>
            <person name="Stenlid J."/>
        </authorList>
    </citation>
    <scope>NUCLEOTIDE SEQUENCE [LARGE SCALE GENOMIC DNA]</scope>
    <source>
        <strain evidence="9 10">TC 32-1</strain>
    </source>
</reference>
<feature type="transmembrane region" description="Helical" evidence="8">
    <location>
        <begin position="188"/>
        <end position="208"/>
    </location>
</feature>
<dbReference type="AlphaFoldDB" id="W4JQD2"/>
<feature type="transmembrane region" description="Helical" evidence="8">
    <location>
        <begin position="110"/>
        <end position="134"/>
    </location>
</feature>
<evidence type="ECO:0000256" key="6">
    <source>
        <dbReference type="ARBA" id="ARBA00023136"/>
    </source>
</evidence>
<dbReference type="Pfam" id="PF02133">
    <property type="entry name" value="Transp_cyt_pur"/>
    <property type="match status" value="1"/>
</dbReference>
<dbReference type="EMBL" id="KI925465">
    <property type="protein sequence ID" value="ETW75748.1"/>
    <property type="molecule type" value="Genomic_DNA"/>
</dbReference>
<organism evidence="9 10">
    <name type="scientific">Heterobasidion irregulare (strain TC 32-1)</name>
    <dbReference type="NCBI Taxonomy" id="747525"/>
    <lineage>
        <taxon>Eukaryota</taxon>
        <taxon>Fungi</taxon>
        <taxon>Dikarya</taxon>
        <taxon>Basidiomycota</taxon>
        <taxon>Agaricomycotina</taxon>
        <taxon>Agaricomycetes</taxon>
        <taxon>Russulales</taxon>
        <taxon>Bondarzewiaceae</taxon>
        <taxon>Heterobasidion</taxon>
        <taxon>Heterobasidion annosum species complex</taxon>
    </lineage>
</organism>
<name>W4JQD2_HETIT</name>
<dbReference type="PANTHER" id="PTHR31806">
    <property type="entry name" value="PURINE-CYTOSINE PERMEASE FCY2-RELATED"/>
    <property type="match status" value="1"/>
</dbReference>
<dbReference type="eggNOG" id="ENOG502R0IZ">
    <property type="taxonomic scope" value="Eukaryota"/>
</dbReference>
<protein>
    <submittedName>
        <fullName evidence="9">Nucleobase cation symporter</fullName>
    </submittedName>
</protein>
<feature type="transmembrane region" description="Helical" evidence="8">
    <location>
        <begin position="215"/>
        <end position="234"/>
    </location>
</feature>
<dbReference type="KEGG" id="hir:HETIRDRAFT_106415"/>
<proteinExistence type="inferred from homology"/>
<sequence>MPPSVSSMDEKRSAKELEAGIVADDAIGAEVENLGSSPGSEPNAFQKFTKLLLKWGIETHGITPIPPEDRTDTRLYQMFFIWCSANLNILAFSTGTAGPAFFSLGLKDSLVTILMVDVILCAVPAYFAVFGPKLGTRAMVQARFSWGFYGAMIPSLLNAFSLQGFLILNTIVGGQTLAAVSDSLDDTLGIVIIAVISLAVSFCGYKVIHMYESVAWFPNLIAFLVMLGVGAKHIENVPTPPPSPASVLSFASLLVSSVISWCTMTPDYGVYHKDSPSWRVFIYVYLGFFVSSLPGHMLGASFAASASAVPAWQAGLGNGNNVGGLIEAILGMSGGFGKFLTVVIALTIPSAVAPTMYSFASSFMAVTPILAKIPRYVYAVVATAILIPVAIVGAVRFYNTLVDILSIIGYWTASHAAIVMCEHSIIRRGRFASYNVEDWNNPKRLPLGFAGVSAFLASVAIIIPCMSQAWYTGPIAAKGTGDIGLLTGFAVAVILYIPLRLIEKKVGR</sequence>
<feature type="transmembrane region" description="Helical" evidence="8">
    <location>
        <begin position="376"/>
        <end position="398"/>
    </location>
</feature>
<evidence type="ECO:0000256" key="5">
    <source>
        <dbReference type="ARBA" id="ARBA00022989"/>
    </source>
</evidence>
<gene>
    <name evidence="9" type="ORF">HETIRDRAFT_106415</name>
</gene>
<keyword evidence="4 8" id="KW-0812">Transmembrane</keyword>